<proteinExistence type="predicted"/>
<evidence type="ECO:0000256" key="1">
    <source>
        <dbReference type="ARBA" id="ARBA00004496"/>
    </source>
</evidence>
<organism evidence="3 4">
    <name type="scientific">Candidatus Nitrosoglobus terrae</name>
    <dbReference type="NCBI Taxonomy" id="1630141"/>
    <lineage>
        <taxon>Bacteria</taxon>
        <taxon>Pseudomonadati</taxon>
        <taxon>Pseudomonadota</taxon>
        <taxon>Gammaproteobacteria</taxon>
        <taxon>Chromatiales</taxon>
        <taxon>Chromatiaceae</taxon>
        <taxon>Candidatus Nitrosoglobus</taxon>
    </lineage>
</organism>
<dbReference type="Proteomes" id="UP000243679">
    <property type="component" value="Chromosome"/>
</dbReference>
<feature type="domain" description="HTH marR-type" evidence="2">
    <location>
        <begin position="3"/>
        <end position="137"/>
    </location>
</feature>
<dbReference type="Pfam" id="PF12802">
    <property type="entry name" value="MarR_2"/>
    <property type="match status" value="1"/>
</dbReference>
<dbReference type="InterPro" id="IPR036388">
    <property type="entry name" value="WH-like_DNA-bd_sf"/>
</dbReference>
<accession>A0A1Q2SN70</accession>
<comment type="subcellular location">
    <subcellularLocation>
        <location evidence="1">Cytoplasm</location>
    </subcellularLocation>
</comment>
<dbReference type="AlphaFoldDB" id="A0A1Q2SN70"/>
<gene>
    <name evidence="3" type="ORF">TAO_1179</name>
</gene>
<dbReference type="SMART" id="SM00347">
    <property type="entry name" value="HTH_MARR"/>
    <property type="match status" value="1"/>
</dbReference>
<evidence type="ECO:0000313" key="3">
    <source>
        <dbReference type="EMBL" id="BAW80549.1"/>
    </source>
</evidence>
<dbReference type="GO" id="GO:0006950">
    <property type="term" value="P:response to stress"/>
    <property type="evidence" value="ECO:0007669"/>
    <property type="project" value="TreeGrafter"/>
</dbReference>
<sequence length="201" mass="22888">MDKQKLFNLIERVGALIRVEERKAAAALSLHPAHLQVLRYLAQCNRYSNTPVAVSDYFGTTKGSISQSLLILQQHGYLQKEPDPKDQRLVHLVLTPKGKALARNMDLTSLPNKEEIFKGLDTADLQAMQHVAEQLLYNIQRVNQYQTFGQCHTCQYLRIVGRNNFRCGLTQELLESDETLKICRDHAFPPISRSSNLTINQ</sequence>
<evidence type="ECO:0000313" key="4">
    <source>
        <dbReference type="Proteomes" id="UP000243679"/>
    </source>
</evidence>
<reference evidence="3 4" key="1">
    <citation type="journal article" date="2017" name="ISME J.">
        <title>An acid-tolerant ammonia-oxidizing ?-proteobacterium from soil.</title>
        <authorList>
            <person name="Hayatsu M."/>
            <person name="Tago K."/>
            <person name="Uchiyama I."/>
            <person name="Toyoda A."/>
            <person name="Wang Y."/>
            <person name="Shimomura Y."/>
            <person name="Okubo T."/>
            <person name="Kurisu F."/>
            <person name="Hirono Y."/>
            <person name="Nonaka K."/>
            <person name="Akiyama H."/>
            <person name="Itoh T."/>
            <person name="Takami H."/>
        </authorList>
    </citation>
    <scope>NUCLEOTIDE SEQUENCE [LARGE SCALE GENOMIC DNA]</scope>
    <source>
        <strain evidence="3 4">TAO100</strain>
    </source>
</reference>
<dbReference type="GO" id="GO:0003700">
    <property type="term" value="F:DNA-binding transcription factor activity"/>
    <property type="evidence" value="ECO:0007669"/>
    <property type="project" value="InterPro"/>
</dbReference>
<dbReference type="PANTHER" id="PTHR33164">
    <property type="entry name" value="TRANSCRIPTIONAL REGULATOR, MARR FAMILY"/>
    <property type="match status" value="1"/>
</dbReference>
<dbReference type="RefSeq" id="WP_096527086.1">
    <property type="nucleotide sequence ID" value="NZ_AP014836.1"/>
</dbReference>
<protein>
    <submittedName>
        <fullName evidence="3">MarR family transcriptional regulator</fullName>
    </submittedName>
</protein>
<dbReference type="InterPro" id="IPR000835">
    <property type="entry name" value="HTH_MarR-typ"/>
</dbReference>
<dbReference type="PRINTS" id="PR00598">
    <property type="entry name" value="HTHMARR"/>
</dbReference>
<dbReference type="EMBL" id="AP014836">
    <property type="protein sequence ID" value="BAW80549.1"/>
    <property type="molecule type" value="Genomic_DNA"/>
</dbReference>
<dbReference type="KEGG" id="ntt:TAO_1179"/>
<dbReference type="PANTHER" id="PTHR33164:SF5">
    <property type="entry name" value="ORGANIC HYDROPEROXIDE RESISTANCE TRANSCRIPTIONAL REGULATOR"/>
    <property type="match status" value="1"/>
</dbReference>
<keyword evidence="4" id="KW-1185">Reference proteome</keyword>
<dbReference type="OrthoDB" id="5522755at2"/>
<dbReference type="GO" id="GO:0005737">
    <property type="term" value="C:cytoplasm"/>
    <property type="evidence" value="ECO:0007669"/>
    <property type="project" value="UniProtKB-SubCell"/>
</dbReference>
<dbReference type="InterPro" id="IPR036390">
    <property type="entry name" value="WH_DNA-bd_sf"/>
</dbReference>
<evidence type="ECO:0000259" key="2">
    <source>
        <dbReference type="PROSITE" id="PS50995"/>
    </source>
</evidence>
<dbReference type="PROSITE" id="PS50995">
    <property type="entry name" value="HTH_MARR_2"/>
    <property type="match status" value="1"/>
</dbReference>
<name>A0A1Q2SN70_9GAMM</name>
<dbReference type="InterPro" id="IPR039422">
    <property type="entry name" value="MarR/SlyA-like"/>
</dbReference>
<dbReference type="Gene3D" id="1.10.10.10">
    <property type="entry name" value="Winged helix-like DNA-binding domain superfamily/Winged helix DNA-binding domain"/>
    <property type="match status" value="1"/>
</dbReference>
<dbReference type="SUPFAM" id="SSF46785">
    <property type="entry name" value="Winged helix' DNA-binding domain"/>
    <property type="match status" value="1"/>
</dbReference>